<sequence>MTHRFKPDCPACGSTRLQEESFNETFRPRGQEVVVALLQWRCAACDHVFGDLKQLRENTKRLQARKSRYDGLLMGQEIVALRKRYGLTQQAAAKVFGKGKIAFSRYENESSYPDDSMTLLLTAAIEMPAVLKWLADRAGVELPMWKQRIRDEAAARRALRAAAARSDEAPGKPGRQAARPARATARA</sequence>
<comment type="caution">
    <text evidence="3">The sequence shown here is derived from an EMBL/GenBank/DDBJ whole genome shotgun (WGS) entry which is preliminary data.</text>
</comment>
<feature type="domain" description="HTH cro/C1-type" evidence="2">
    <location>
        <begin position="78"/>
        <end position="131"/>
    </location>
</feature>
<dbReference type="InterPro" id="IPR022452">
    <property type="entry name" value="MqsA"/>
</dbReference>
<evidence type="ECO:0000313" key="4">
    <source>
        <dbReference type="Proteomes" id="UP000197468"/>
    </source>
</evidence>
<dbReference type="GO" id="GO:0003677">
    <property type="term" value="F:DNA binding"/>
    <property type="evidence" value="ECO:0007669"/>
    <property type="project" value="InterPro"/>
</dbReference>
<reference evidence="3 4" key="1">
    <citation type="journal article" date="2008" name="Int. J. Syst. Evol. Microbiol.">
        <title>Description of Roseateles aquatilis sp. nov. and Roseateles terrae sp. nov., in the class Betaproteobacteria, and emended description of the genus Roseateles.</title>
        <authorList>
            <person name="Gomila M."/>
            <person name="Bowien B."/>
            <person name="Falsen E."/>
            <person name="Moore E.R."/>
            <person name="Lalucat J."/>
        </authorList>
    </citation>
    <scope>NUCLEOTIDE SEQUENCE [LARGE SCALE GENOMIC DNA]</scope>
    <source>
        <strain evidence="3 4">CCUG 48205</strain>
    </source>
</reference>
<dbReference type="Proteomes" id="UP000197468">
    <property type="component" value="Unassembled WGS sequence"/>
</dbReference>
<dbReference type="AlphaFoldDB" id="A0A246JL24"/>
<dbReference type="EMBL" id="NIOF01000001">
    <property type="protein sequence ID" value="OWQ93321.1"/>
    <property type="molecule type" value="Genomic_DNA"/>
</dbReference>
<dbReference type="PROSITE" id="PS50943">
    <property type="entry name" value="HTH_CROC1"/>
    <property type="match status" value="1"/>
</dbReference>
<dbReference type="InterPro" id="IPR010982">
    <property type="entry name" value="Lambda_DNA-bd_dom_sf"/>
</dbReference>
<organism evidence="3 4">
    <name type="scientific">Roseateles aquatilis</name>
    <dbReference type="NCBI Taxonomy" id="431061"/>
    <lineage>
        <taxon>Bacteria</taxon>
        <taxon>Pseudomonadati</taxon>
        <taxon>Pseudomonadota</taxon>
        <taxon>Betaproteobacteria</taxon>
        <taxon>Burkholderiales</taxon>
        <taxon>Sphaerotilaceae</taxon>
        <taxon>Roseateles</taxon>
    </lineage>
</organism>
<dbReference type="Pfam" id="PF15731">
    <property type="entry name" value="MqsA_antitoxin"/>
    <property type="match status" value="1"/>
</dbReference>
<evidence type="ECO:0000256" key="1">
    <source>
        <dbReference type="SAM" id="MobiDB-lite"/>
    </source>
</evidence>
<gene>
    <name evidence="3" type="ORF">CDN99_02210</name>
</gene>
<protein>
    <recommendedName>
        <fullName evidence="2">HTH cro/C1-type domain-containing protein</fullName>
    </recommendedName>
</protein>
<dbReference type="InterPro" id="IPR032758">
    <property type="entry name" value="MqsA/HigA-2"/>
</dbReference>
<keyword evidence="4" id="KW-1185">Reference proteome</keyword>
<evidence type="ECO:0000313" key="3">
    <source>
        <dbReference type="EMBL" id="OWQ93321.1"/>
    </source>
</evidence>
<dbReference type="InterPro" id="IPR001387">
    <property type="entry name" value="Cro/C1-type_HTH"/>
</dbReference>
<feature type="region of interest" description="Disordered" evidence="1">
    <location>
        <begin position="161"/>
        <end position="187"/>
    </location>
</feature>
<evidence type="ECO:0000259" key="2">
    <source>
        <dbReference type="PROSITE" id="PS50943"/>
    </source>
</evidence>
<dbReference type="CDD" id="cd00093">
    <property type="entry name" value="HTH_XRE"/>
    <property type="match status" value="1"/>
</dbReference>
<dbReference type="OrthoDB" id="7349669at2"/>
<accession>A0A246JL24</accession>
<dbReference type="Gene3D" id="1.10.260.40">
    <property type="entry name" value="lambda repressor-like DNA-binding domains"/>
    <property type="match status" value="1"/>
</dbReference>
<feature type="compositionally biased region" description="Low complexity" evidence="1">
    <location>
        <begin position="171"/>
        <end position="187"/>
    </location>
</feature>
<dbReference type="Gene3D" id="3.10.20.860">
    <property type="match status" value="1"/>
</dbReference>
<dbReference type="NCBIfam" id="TIGR03830">
    <property type="entry name" value="CxxCG_CxxCG_HTH"/>
    <property type="match status" value="1"/>
</dbReference>
<dbReference type="RefSeq" id="WP_088382468.1">
    <property type="nucleotide sequence ID" value="NZ_NIOF01000001.1"/>
</dbReference>
<dbReference type="SUPFAM" id="SSF47413">
    <property type="entry name" value="lambda repressor-like DNA-binding domains"/>
    <property type="match status" value="1"/>
</dbReference>
<proteinExistence type="predicted"/>
<name>A0A246JL24_9BURK</name>